<dbReference type="Proteomes" id="UP000240760">
    <property type="component" value="Unassembled WGS sequence"/>
</dbReference>
<protein>
    <submittedName>
        <fullName evidence="1">Uncharacterized protein</fullName>
    </submittedName>
</protein>
<sequence>MVHDLYKMASRHRRERLSCTTIPPHILTEQAEQIPSPRNNSTLADMSSYFDQVEALVALRDCNNCELQSEIYEALTDALFFRLIAPEDSGPFIIVTEVAWCHGYYLVWKLRIPKSQEPDWPIEIDSDLREDAAEVFELAARELAEYQTGYRDDGYTTSIDGDRVTIFNDTFERVACLLSTAYLTISPEPVESLLYLLNPAGYLNIYDLGDAEF</sequence>
<accession>A0A2T4C3U1</accession>
<reference evidence="1 2" key="1">
    <citation type="submission" date="2016-07" db="EMBL/GenBank/DDBJ databases">
        <title>Multiple horizontal gene transfer events from other fungi enriched the ability of initially mycotrophic Trichoderma (Ascomycota) to feed on dead plant biomass.</title>
        <authorList>
            <consortium name="DOE Joint Genome Institute"/>
            <person name="Aerts A."/>
            <person name="Atanasova L."/>
            <person name="Chenthamara K."/>
            <person name="Zhang J."/>
            <person name="Grujic M."/>
            <person name="Henrissat B."/>
            <person name="Kuo A."/>
            <person name="Salamov A."/>
            <person name="Lipzen A."/>
            <person name="Labutti K."/>
            <person name="Barry K."/>
            <person name="Miao Y."/>
            <person name="Rahimi M.J."/>
            <person name="Shen Q."/>
            <person name="Grigoriev I.V."/>
            <person name="Kubicek C.P."/>
            <person name="Druzhinina I.S."/>
        </authorList>
    </citation>
    <scope>NUCLEOTIDE SEQUENCE [LARGE SCALE GENOMIC DNA]</scope>
    <source>
        <strain evidence="1 2">ATCC 18648</strain>
    </source>
</reference>
<evidence type="ECO:0000313" key="2">
    <source>
        <dbReference type="Proteomes" id="UP000240760"/>
    </source>
</evidence>
<organism evidence="1 2">
    <name type="scientific">Trichoderma longibrachiatum ATCC 18648</name>
    <dbReference type="NCBI Taxonomy" id="983965"/>
    <lineage>
        <taxon>Eukaryota</taxon>
        <taxon>Fungi</taxon>
        <taxon>Dikarya</taxon>
        <taxon>Ascomycota</taxon>
        <taxon>Pezizomycotina</taxon>
        <taxon>Sordariomycetes</taxon>
        <taxon>Hypocreomycetidae</taxon>
        <taxon>Hypocreales</taxon>
        <taxon>Hypocreaceae</taxon>
        <taxon>Trichoderma</taxon>
    </lineage>
</organism>
<proteinExistence type="predicted"/>
<dbReference type="EMBL" id="KZ679132">
    <property type="protein sequence ID" value="PTB76230.1"/>
    <property type="molecule type" value="Genomic_DNA"/>
</dbReference>
<gene>
    <name evidence="1" type="ORF">M440DRAFT_355315</name>
</gene>
<evidence type="ECO:0000313" key="1">
    <source>
        <dbReference type="EMBL" id="PTB76230.1"/>
    </source>
</evidence>
<dbReference type="AlphaFoldDB" id="A0A2T4C3U1"/>
<keyword evidence="2" id="KW-1185">Reference proteome</keyword>
<name>A0A2T4C3U1_TRILO</name>